<dbReference type="Proteomes" id="UP000324800">
    <property type="component" value="Unassembled WGS sequence"/>
</dbReference>
<accession>A0A5J4V8T8</accession>
<gene>
    <name evidence="1" type="ORF">EZS28_025604</name>
</gene>
<proteinExistence type="predicted"/>
<evidence type="ECO:0000313" key="1">
    <source>
        <dbReference type="EMBL" id="KAA6378871.1"/>
    </source>
</evidence>
<sequence>MQFKQQIKEKARSIISFTDSYAQNIQGKENEQPESEPTSSLIYIVSSLQYLRDQIQNNNTRKQLIQIPKLLQSLVALSLYKDDEQDQTELVNFGYGRVTSISISTAGGIGEEEDLEIYYEQYRIYWFLRDLYEGRNYRKPSFQPLPLLARMSLEQIEEEGADEEIDAQITNNGYNGIKIYANKAKAVKLNRFIYWD</sequence>
<organism evidence="1 2">
    <name type="scientific">Streblomastix strix</name>
    <dbReference type="NCBI Taxonomy" id="222440"/>
    <lineage>
        <taxon>Eukaryota</taxon>
        <taxon>Metamonada</taxon>
        <taxon>Preaxostyla</taxon>
        <taxon>Oxymonadida</taxon>
        <taxon>Streblomastigidae</taxon>
        <taxon>Streblomastix</taxon>
    </lineage>
</organism>
<comment type="caution">
    <text evidence="1">The sequence shown here is derived from an EMBL/GenBank/DDBJ whole genome shotgun (WGS) entry which is preliminary data.</text>
</comment>
<dbReference type="AlphaFoldDB" id="A0A5J4V8T8"/>
<evidence type="ECO:0000313" key="2">
    <source>
        <dbReference type="Proteomes" id="UP000324800"/>
    </source>
</evidence>
<protein>
    <submittedName>
        <fullName evidence="1">Uncharacterized protein</fullName>
    </submittedName>
</protein>
<name>A0A5J4V8T8_9EUKA</name>
<reference evidence="1 2" key="1">
    <citation type="submission" date="2019-03" db="EMBL/GenBank/DDBJ databases">
        <title>Single cell metagenomics reveals metabolic interactions within the superorganism composed of flagellate Streblomastix strix and complex community of Bacteroidetes bacteria on its surface.</title>
        <authorList>
            <person name="Treitli S.C."/>
            <person name="Kolisko M."/>
            <person name="Husnik F."/>
            <person name="Keeling P."/>
            <person name="Hampl V."/>
        </authorList>
    </citation>
    <scope>NUCLEOTIDE SEQUENCE [LARGE SCALE GENOMIC DNA]</scope>
    <source>
        <strain evidence="1">ST1C</strain>
    </source>
</reference>
<dbReference type="EMBL" id="SNRW01008865">
    <property type="protein sequence ID" value="KAA6378871.1"/>
    <property type="molecule type" value="Genomic_DNA"/>
</dbReference>